<dbReference type="Pfam" id="PF18374">
    <property type="entry name" value="Enolase_like_N"/>
    <property type="match status" value="1"/>
</dbReference>
<comment type="pathway">
    <text evidence="4">Quinol/quinone metabolism; 1,4-dihydroxy-2-naphthoate biosynthesis; 1,4-dihydroxy-2-naphthoate from chorismate: step 4/7.</text>
</comment>
<organism evidence="6 7">
    <name type="scientific">Rothia aeria</name>
    <dbReference type="NCBI Taxonomy" id="172042"/>
    <lineage>
        <taxon>Bacteria</taxon>
        <taxon>Bacillati</taxon>
        <taxon>Actinomycetota</taxon>
        <taxon>Actinomycetes</taxon>
        <taxon>Micrococcales</taxon>
        <taxon>Micrococcaceae</taxon>
        <taxon>Rothia</taxon>
    </lineage>
</organism>
<keyword evidence="4" id="KW-0474">Menaquinone biosynthesis</keyword>
<feature type="binding site" evidence="4">
    <location>
        <position position="246"/>
    </location>
    <ligand>
        <name>Mg(2+)</name>
        <dbReference type="ChEBI" id="CHEBI:18420"/>
    </ligand>
</feature>
<feature type="binding site" evidence="4">
    <location>
        <position position="192"/>
    </location>
    <ligand>
        <name>Mg(2+)</name>
        <dbReference type="ChEBI" id="CHEBI:18420"/>
    </ligand>
</feature>
<proteinExistence type="inferred from homology"/>
<dbReference type="InterPro" id="IPR036849">
    <property type="entry name" value="Enolase-like_C_sf"/>
</dbReference>
<dbReference type="EC" id="4.2.1.113" evidence="4"/>
<dbReference type="GO" id="GO:0016853">
    <property type="term" value="F:isomerase activity"/>
    <property type="evidence" value="ECO:0007669"/>
    <property type="project" value="UniProtKB-KW"/>
</dbReference>
<comment type="function">
    <text evidence="4">Converts 2-succinyl-6-hydroxy-2,4-cyclohexadiene-1-carboxylate (SHCHC) to 2-succinylbenzoate (OSB).</text>
</comment>
<evidence type="ECO:0000313" key="6">
    <source>
        <dbReference type="EMBL" id="VEI24067.1"/>
    </source>
</evidence>
<evidence type="ECO:0000256" key="1">
    <source>
        <dbReference type="ARBA" id="ARBA00022723"/>
    </source>
</evidence>
<dbReference type="InterPro" id="IPR013342">
    <property type="entry name" value="Mandelate_racemase_C"/>
</dbReference>
<evidence type="ECO:0000313" key="7">
    <source>
        <dbReference type="Proteomes" id="UP000282386"/>
    </source>
</evidence>
<dbReference type="PANTHER" id="PTHR48073">
    <property type="entry name" value="O-SUCCINYLBENZOATE SYNTHASE-RELATED"/>
    <property type="match status" value="1"/>
</dbReference>
<keyword evidence="3 4" id="KW-0456">Lyase</keyword>
<dbReference type="InterPro" id="IPR029017">
    <property type="entry name" value="Enolase-like_N"/>
</dbReference>
<dbReference type="SFLD" id="SFLDF00009">
    <property type="entry name" value="o-succinylbenzoate_synthase"/>
    <property type="match status" value="1"/>
</dbReference>
<protein>
    <recommendedName>
        <fullName evidence="4">o-succinylbenzoate synthase</fullName>
        <shortName evidence="4">OSB synthase</shortName>
        <shortName evidence="4">OSBS</shortName>
        <ecNumber evidence="4">4.2.1.113</ecNumber>
    </recommendedName>
    <alternativeName>
        <fullName evidence="4">4-(2'-carboxyphenyl)-4-oxybutyric acid synthase</fullName>
    </alternativeName>
    <alternativeName>
        <fullName evidence="4">o-succinylbenzoic acid synthase</fullName>
    </alternativeName>
</protein>
<keyword evidence="1 4" id="KW-0479">Metal-binding</keyword>
<gene>
    <name evidence="6" type="primary">ykfB</name>
    <name evidence="4" type="synonym">menC</name>
    <name evidence="6" type="ORF">NCTC10207_01889</name>
</gene>
<dbReference type="SUPFAM" id="SSF51604">
    <property type="entry name" value="Enolase C-terminal domain-like"/>
    <property type="match status" value="1"/>
</dbReference>
<name>A0A7Z9A5C6_9MICC</name>
<keyword evidence="2 4" id="KW-0460">Magnesium</keyword>
<dbReference type="InterPro" id="IPR010196">
    <property type="entry name" value="OSB_synthase_MenC1"/>
</dbReference>
<evidence type="ECO:0000259" key="5">
    <source>
        <dbReference type="SMART" id="SM00922"/>
    </source>
</evidence>
<evidence type="ECO:0000256" key="4">
    <source>
        <dbReference type="HAMAP-Rule" id="MF_00470"/>
    </source>
</evidence>
<dbReference type="UniPathway" id="UPA00079"/>
<dbReference type="EMBL" id="LR134479">
    <property type="protein sequence ID" value="VEI24067.1"/>
    <property type="molecule type" value="Genomic_DNA"/>
</dbReference>
<dbReference type="CDD" id="cd03320">
    <property type="entry name" value="OSBS"/>
    <property type="match status" value="1"/>
</dbReference>
<feature type="active site" description="Proton acceptor" evidence="4">
    <location>
        <position position="270"/>
    </location>
</feature>
<dbReference type="InterPro" id="IPR029065">
    <property type="entry name" value="Enolase_C-like"/>
</dbReference>
<dbReference type="NCBIfam" id="NF002782">
    <property type="entry name" value="PRK02901.1"/>
    <property type="match status" value="1"/>
</dbReference>
<dbReference type="SFLD" id="SFLDS00001">
    <property type="entry name" value="Enolase"/>
    <property type="match status" value="1"/>
</dbReference>
<dbReference type="GO" id="GO:0000287">
    <property type="term" value="F:magnesium ion binding"/>
    <property type="evidence" value="ECO:0007669"/>
    <property type="project" value="UniProtKB-UniRule"/>
</dbReference>
<dbReference type="GO" id="GO:0043748">
    <property type="term" value="F:O-succinylbenzoate synthase activity"/>
    <property type="evidence" value="ECO:0007669"/>
    <property type="project" value="UniProtKB-EC"/>
</dbReference>
<reference evidence="6 7" key="1">
    <citation type="submission" date="2018-12" db="EMBL/GenBank/DDBJ databases">
        <authorList>
            <consortium name="Pathogen Informatics"/>
        </authorList>
    </citation>
    <scope>NUCLEOTIDE SEQUENCE [LARGE SCALE GENOMIC DNA]</scope>
    <source>
        <strain evidence="6 7">NCTC10207</strain>
    </source>
</reference>
<dbReference type="SMART" id="SM00922">
    <property type="entry name" value="MR_MLE"/>
    <property type="match status" value="1"/>
</dbReference>
<feature type="domain" description="Mandelate racemase/muconate lactonizing enzyme C-terminal" evidence="5">
    <location>
        <begin position="145"/>
        <end position="237"/>
    </location>
</feature>
<sequence length="398" mass="42856">MKKNKILNPKLGVCREYPPVLKEVTVPFSRAISTHHGDSNIPGITPYGFVSEGTPLPPLEKILNTAHVMSVGMRVTFRGVTTRHSALIRGPYGWGEFAPFPEYDDAEAAHWLSSALEAAYLPPTVTVREQVPVNATLPAVPAHRVPDVLNNYNGDIQELKIKVAERGQTLDDDIARVAAARTALPNARLKIDANAGWTLPQAFTALTALSDYNLLYAEQPVGSINDMKQLRTQLDNAQVPVLIAADELVRKADDPLTVARAHAADLIVVKAAPLGGVRRASAVIAQSGLPAVISSALETSVGIATGVHLAASLPELPYGCGLGTVSLLDTDVSSTPLVAENGRIPVRPVAPEEARLKALAADHATRTWWLERIERCWRLLHRGYATADARHGHENMGD</sequence>
<evidence type="ECO:0000256" key="2">
    <source>
        <dbReference type="ARBA" id="ARBA00022842"/>
    </source>
</evidence>
<keyword evidence="6" id="KW-0413">Isomerase</keyword>
<feature type="active site" description="Proton donor" evidence="4">
    <location>
        <position position="162"/>
    </location>
</feature>
<dbReference type="SFLD" id="SFLDG00180">
    <property type="entry name" value="muconate_cycloisomerase"/>
    <property type="match status" value="1"/>
</dbReference>
<evidence type="ECO:0000256" key="3">
    <source>
        <dbReference type="ARBA" id="ARBA00023239"/>
    </source>
</evidence>
<dbReference type="HAMAP" id="MF_00470">
    <property type="entry name" value="MenC_1"/>
    <property type="match status" value="1"/>
</dbReference>
<comment type="cofactor">
    <cofactor evidence="4">
        <name>a divalent metal cation</name>
        <dbReference type="ChEBI" id="CHEBI:60240"/>
    </cofactor>
</comment>
<dbReference type="Gene3D" id="3.20.20.120">
    <property type="entry name" value="Enolase-like C-terminal domain"/>
    <property type="match status" value="1"/>
</dbReference>
<dbReference type="UniPathway" id="UPA01057">
    <property type="reaction ID" value="UER00165"/>
</dbReference>
<dbReference type="Pfam" id="PF13378">
    <property type="entry name" value="MR_MLE_C"/>
    <property type="match status" value="1"/>
</dbReference>
<dbReference type="PANTHER" id="PTHR48073:SF2">
    <property type="entry name" value="O-SUCCINYLBENZOATE SYNTHASE"/>
    <property type="match status" value="1"/>
</dbReference>
<comment type="catalytic activity">
    <reaction evidence="4">
        <text>(1R,6R)-6-hydroxy-2-succinyl-cyclohexa-2,4-diene-1-carboxylate = 2-succinylbenzoate + H2O</text>
        <dbReference type="Rhea" id="RHEA:10196"/>
        <dbReference type="ChEBI" id="CHEBI:15377"/>
        <dbReference type="ChEBI" id="CHEBI:18325"/>
        <dbReference type="ChEBI" id="CHEBI:58689"/>
        <dbReference type="EC" id="4.2.1.113"/>
    </reaction>
</comment>
<accession>A0A7Z9A5C6</accession>
<dbReference type="GO" id="GO:0009234">
    <property type="term" value="P:menaquinone biosynthetic process"/>
    <property type="evidence" value="ECO:0007669"/>
    <property type="project" value="UniProtKB-UniRule"/>
</dbReference>
<comment type="pathway">
    <text evidence="4">Quinol/quinone metabolism; menaquinone biosynthesis.</text>
</comment>
<dbReference type="Proteomes" id="UP000282386">
    <property type="component" value="Chromosome"/>
</dbReference>
<dbReference type="Gene3D" id="3.30.390.10">
    <property type="entry name" value="Enolase-like, N-terminal domain"/>
    <property type="match status" value="1"/>
</dbReference>
<comment type="similarity">
    <text evidence="4">Belongs to the mandelate racemase/muconate lactonizing enzyme family. MenC type 1 subfamily.</text>
</comment>
<dbReference type="AlphaFoldDB" id="A0A7Z9A5C6"/>
<feature type="binding site" evidence="4">
    <location>
        <position position="218"/>
    </location>
    <ligand>
        <name>Mg(2+)</name>
        <dbReference type="ChEBI" id="CHEBI:18420"/>
    </ligand>
</feature>